<dbReference type="Proteomes" id="UP001338125">
    <property type="component" value="Unassembled WGS sequence"/>
</dbReference>
<proteinExistence type="predicted"/>
<evidence type="ECO:0000256" key="1">
    <source>
        <dbReference type="ARBA" id="ARBA00004123"/>
    </source>
</evidence>
<organism evidence="3 4">
    <name type="scientific">Cladobotryum mycophilum</name>
    <dbReference type="NCBI Taxonomy" id="491253"/>
    <lineage>
        <taxon>Eukaryota</taxon>
        <taxon>Fungi</taxon>
        <taxon>Dikarya</taxon>
        <taxon>Ascomycota</taxon>
        <taxon>Pezizomycotina</taxon>
        <taxon>Sordariomycetes</taxon>
        <taxon>Hypocreomycetidae</taxon>
        <taxon>Hypocreales</taxon>
        <taxon>Hypocreaceae</taxon>
        <taxon>Cladobotryum</taxon>
    </lineage>
</organism>
<protein>
    <submittedName>
        <fullName evidence="3">Uncharacterized protein</fullName>
    </submittedName>
</protein>
<dbReference type="InterPro" id="IPR021858">
    <property type="entry name" value="Fun_TF"/>
</dbReference>
<dbReference type="PANTHER" id="PTHR37534">
    <property type="entry name" value="TRANSCRIPTIONAL ACTIVATOR PROTEIN UGA3"/>
    <property type="match status" value="1"/>
</dbReference>
<dbReference type="EMBL" id="JAVFKD010000004">
    <property type="protein sequence ID" value="KAK5996189.1"/>
    <property type="molecule type" value="Genomic_DNA"/>
</dbReference>
<accession>A0ABR0SVP5</accession>
<evidence type="ECO:0000313" key="4">
    <source>
        <dbReference type="Proteomes" id="UP001338125"/>
    </source>
</evidence>
<sequence>MTLKLRKNKKSAHKAQVLATDAKLTLHVNADLARYNAQALNAIWFPPRPENSIVRMDPFFSTHQYSPVARLVSSTHDADSLYGQLIWLSLTDDSLPSLASRHALSALSYQHLQRNHDAVAHQTRAIRALQAAIETPNVQQTMQMMTASMLLSIFETLNFESSDLSWSIFFCGTKKIASLVTQKNNAYFGDEALIMDWIFYHDVMYKFSICHWMDKNMDQIELAAQEKIMSKAVFSPERQTIVSILGCSLELLDLLCQIINVVGERHDPSYRAESHKKNIVSLEMRLESIDQRHAGVSALDLNATIHEVKMAELFRLAALLYLLRAAKGEPKSSEAVIRTAENSFDLLGEVEYYERPWPLFVIALEAHTDDQRIIISRVLKHSLQRRPLGTMALVKRMIHDAWIQQDLHDGDMDILTLYGQIISKNRVPPCFA</sequence>
<keyword evidence="2" id="KW-0539">Nucleus</keyword>
<dbReference type="Pfam" id="PF11951">
    <property type="entry name" value="Fungal_trans_2"/>
    <property type="match status" value="1"/>
</dbReference>
<dbReference type="PANTHER" id="PTHR37534:SF39">
    <property type="entry name" value="TRANSCRIPTION FACTOR DOMAIN-CONTAINING PROTEIN"/>
    <property type="match status" value="1"/>
</dbReference>
<evidence type="ECO:0000313" key="3">
    <source>
        <dbReference type="EMBL" id="KAK5996189.1"/>
    </source>
</evidence>
<evidence type="ECO:0000256" key="2">
    <source>
        <dbReference type="ARBA" id="ARBA00023242"/>
    </source>
</evidence>
<comment type="subcellular location">
    <subcellularLocation>
        <location evidence="1">Nucleus</location>
    </subcellularLocation>
</comment>
<keyword evidence="4" id="KW-1185">Reference proteome</keyword>
<reference evidence="3 4" key="1">
    <citation type="submission" date="2024-01" db="EMBL/GenBank/DDBJ databases">
        <title>Complete genome of Cladobotryum mycophilum ATHUM6906.</title>
        <authorList>
            <person name="Christinaki A.C."/>
            <person name="Myridakis A.I."/>
            <person name="Kouvelis V.N."/>
        </authorList>
    </citation>
    <scope>NUCLEOTIDE SEQUENCE [LARGE SCALE GENOMIC DNA]</scope>
    <source>
        <strain evidence="3 4">ATHUM6906</strain>
    </source>
</reference>
<gene>
    <name evidence="3" type="ORF">PT974_04617</name>
</gene>
<name>A0ABR0SVP5_9HYPO</name>
<comment type="caution">
    <text evidence="3">The sequence shown here is derived from an EMBL/GenBank/DDBJ whole genome shotgun (WGS) entry which is preliminary data.</text>
</comment>